<dbReference type="GeneID" id="111488586"/>
<dbReference type="InterPro" id="IPR036961">
    <property type="entry name" value="Kinesin_motor_dom_sf"/>
</dbReference>
<dbReference type="GO" id="GO:0003777">
    <property type="term" value="F:microtubule motor activity"/>
    <property type="evidence" value="ECO:0007669"/>
    <property type="project" value="InterPro"/>
</dbReference>
<dbReference type="OrthoDB" id="3176171at2759"/>
<evidence type="ECO:0000256" key="5">
    <source>
        <dbReference type="ARBA" id="ARBA00061030"/>
    </source>
</evidence>
<sequence length="687" mass="76936">MNGMGRQGQRSEAAVRNHQRQYSDDYLDAASNGRWLQTAGLQSLYSNTSAPQDFGFSVGGGGQGSRMYSRNAQRSFGGMNEYYMEPSTPPGNSRPLSQRKSREDSPTDFSPGLLDLHALDTELLPEDRGFDDSEVYISNSIQTSRPQDLTENNLLKSVAADKERANSVAKIKVVVRKRPLNKKELAKTEEDIIETTANYLTVHETKLKVDLTEYVEKHEFVFDAVLNEEVSNDEVYRETVEPIVPIIFQRTKATCFAYGQTGSGKTYTMKPLPLKASKDILRLMHHTYRNQGFHLFVSFFEIYGGKLYDLLNDRKKLCMREDGKQQVCIVGLQEYKVSDVETIGELIEKGNATRSTGTTGANEESSRSHAILQLAVKSSISGKESKPPRLVGKLSFIDLAGSERGADTTDNDKQTRIEGAEINKSLLALKECIRALDNDQGHIPFRGSKLTEVLRDSFVGNSRTVMISCISPSSGSCEHTLNTLRYADRVKSLSKGNTVKKDTFSSTLNLKESTTGPLTSVLPSGTTFGNEPARVDRNERNEFDVSEEIFEQRKPLWKKNGKLETYRTSVAVENVHKSNNQPTKWKDMPKADSRNSNSDDDLNDLLQEEEDLISAHRRQVEETMNIVKMEMNLLVEADQPGNDLDGYISRLNAILSQKAAAIYQLQNHLLHFQKGLKEHNVLVSSCD</sequence>
<dbReference type="Proteomes" id="UP000504608">
    <property type="component" value="Unplaced"/>
</dbReference>
<dbReference type="GO" id="GO:0005524">
    <property type="term" value="F:ATP binding"/>
    <property type="evidence" value="ECO:0007669"/>
    <property type="project" value="UniProtKB-UniRule"/>
</dbReference>
<dbReference type="GO" id="GO:0007018">
    <property type="term" value="P:microtubule-based movement"/>
    <property type="evidence" value="ECO:0007669"/>
    <property type="project" value="InterPro"/>
</dbReference>
<dbReference type="Gene3D" id="3.40.850.10">
    <property type="entry name" value="Kinesin motor domain"/>
    <property type="match status" value="1"/>
</dbReference>
<keyword evidence="1 7" id="KW-0493">Microtubule</keyword>
<name>A0A6J1JUZ5_CUCMA</name>
<accession>A0A6J1JUZ5</accession>
<organism evidence="10 11">
    <name type="scientific">Cucurbita maxima</name>
    <name type="common">Pumpkin</name>
    <name type="synonym">Winter squash</name>
    <dbReference type="NCBI Taxonomy" id="3661"/>
    <lineage>
        <taxon>Eukaryota</taxon>
        <taxon>Viridiplantae</taxon>
        <taxon>Streptophyta</taxon>
        <taxon>Embryophyta</taxon>
        <taxon>Tracheophyta</taxon>
        <taxon>Spermatophyta</taxon>
        <taxon>Magnoliopsida</taxon>
        <taxon>eudicotyledons</taxon>
        <taxon>Gunneridae</taxon>
        <taxon>Pentapetalae</taxon>
        <taxon>rosids</taxon>
        <taxon>fabids</taxon>
        <taxon>Cucurbitales</taxon>
        <taxon>Cucurbitaceae</taxon>
        <taxon>Cucurbiteae</taxon>
        <taxon>Cucurbita</taxon>
    </lineage>
</organism>
<keyword evidence="3 6" id="KW-0067">ATP-binding</keyword>
<dbReference type="KEGG" id="cmax:111488586"/>
<dbReference type="AlphaFoldDB" id="A0A6J1JUZ5"/>
<evidence type="ECO:0000256" key="7">
    <source>
        <dbReference type="RuleBase" id="RU000394"/>
    </source>
</evidence>
<dbReference type="InterPro" id="IPR027417">
    <property type="entry name" value="P-loop_NTPase"/>
</dbReference>
<proteinExistence type="inferred from homology"/>
<dbReference type="PROSITE" id="PS50067">
    <property type="entry name" value="KINESIN_MOTOR_2"/>
    <property type="match status" value="1"/>
</dbReference>
<feature type="region of interest" description="Disordered" evidence="8">
    <location>
        <begin position="574"/>
        <end position="601"/>
    </location>
</feature>
<feature type="compositionally biased region" description="Basic and acidic residues" evidence="8">
    <location>
        <begin position="584"/>
        <end position="593"/>
    </location>
</feature>
<dbReference type="CDD" id="cd01367">
    <property type="entry name" value="KISc_KIF2_like"/>
    <property type="match status" value="1"/>
</dbReference>
<dbReference type="SMART" id="SM00129">
    <property type="entry name" value="KISc"/>
    <property type="match status" value="1"/>
</dbReference>
<feature type="binding site" evidence="6">
    <location>
        <begin position="259"/>
        <end position="266"/>
    </location>
    <ligand>
        <name>ATP</name>
        <dbReference type="ChEBI" id="CHEBI:30616"/>
    </ligand>
</feature>
<keyword evidence="10" id="KW-1185">Reference proteome</keyword>
<evidence type="ECO:0000256" key="3">
    <source>
        <dbReference type="ARBA" id="ARBA00022840"/>
    </source>
</evidence>
<comment type="similarity">
    <text evidence="5">Belongs to the TRAFAC class myosin-kinesin ATPase superfamily. Kinesin family. KIN-13 subfamily.</text>
</comment>
<evidence type="ECO:0000313" key="11">
    <source>
        <dbReference type="RefSeq" id="XP_022992180.1"/>
    </source>
</evidence>
<dbReference type="FunFam" id="3.40.850.10:FF:000012">
    <property type="entry name" value="Kinesin-like protein"/>
    <property type="match status" value="1"/>
</dbReference>
<dbReference type="PRINTS" id="PR00380">
    <property type="entry name" value="KINESINHEAVY"/>
</dbReference>
<dbReference type="RefSeq" id="XP_022992180.1">
    <property type="nucleotide sequence ID" value="XM_023136412.1"/>
</dbReference>
<keyword evidence="4 6" id="KW-0505">Motor protein</keyword>
<dbReference type="PANTHER" id="PTHR47971:SF9">
    <property type="entry name" value="KINESIN-LIKE PROTEIN KIN-13B"/>
    <property type="match status" value="1"/>
</dbReference>
<evidence type="ECO:0000256" key="4">
    <source>
        <dbReference type="ARBA" id="ARBA00023175"/>
    </source>
</evidence>
<feature type="domain" description="Kinesin motor" evidence="9">
    <location>
        <begin position="170"/>
        <end position="493"/>
    </location>
</feature>
<dbReference type="InterPro" id="IPR001752">
    <property type="entry name" value="Kinesin_motor_dom"/>
</dbReference>
<feature type="region of interest" description="Disordered" evidence="8">
    <location>
        <begin position="79"/>
        <end position="112"/>
    </location>
</feature>
<gene>
    <name evidence="11" type="primary">LOC111488586</name>
</gene>
<dbReference type="GO" id="GO:0008017">
    <property type="term" value="F:microtubule binding"/>
    <property type="evidence" value="ECO:0007669"/>
    <property type="project" value="InterPro"/>
</dbReference>
<evidence type="ECO:0000313" key="10">
    <source>
        <dbReference type="Proteomes" id="UP000504608"/>
    </source>
</evidence>
<dbReference type="PROSITE" id="PS00411">
    <property type="entry name" value="KINESIN_MOTOR_1"/>
    <property type="match status" value="1"/>
</dbReference>
<dbReference type="Pfam" id="PF00225">
    <property type="entry name" value="Kinesin"/>
    <property type="match status" value="1"/>
</dbReference>
<dbReference type="InterPro" id="IPR027640">
    <property type="entry name" value="Kinesin-like_fam"/>
</dbReference>
<evidence type="ECO:0000256" key="2">
    <source>
        <dbReference type="ARBA" id="ARBA00022741"/>
    </source>
</evidence>
<dbReference type="GO" id="GO:0007019">
    <property type="term" value="P:microtubule depolymerization"/>
    <property type="evidence" value="ECO:0007669"/>
    <property type="project" value="TreeGrafter"/>
</dbReference>
<evidence type="ECO:0000256" key="6">
    <source>
        <dbReference type="PROSITE-ProRule" id="PRU00283"/>
    </source>
</evidence>
<reference evidence="11" key="1">
    <citation type="submission" date="2025-08" db="UniProtKB">
        <authorList>
            <consortium name="RefSeq"/>
        </authorList>
    </citation>
    <scope>IDENTIFICATION</scope>
    <source>
        <tissue evidence="11">Young leaves</tissue>
    </source>
</reference>
<keyword evidence="2 6" id="KW-0547">Nucleotide-binding</keyword>
<protein>
    <recommendedName>
        <fullName evidence="7">Kinesin-like protein</fullName>
    </recommendedName>
</protein>
<dbReference type="SUPFAM" id="SSF52540">
    <property type="entry name" value="P-loop containing nucleoside triphosphate hydrolases"/>
    <property type="match status" value="1"/>
</dbReference>
<evidence type="ECO:0000256" key="1">
    <source>
        <dbReference type="ARBA" id="ARBA00022701"/>
    </source>
</evidence>
<dbReference type="PANTHER" id="PTHR47971">
    <property type="entry name" value="KINESIN-RELATED PROTEIN 6"/>
    <property type="match status" value="1"/>
</dbReference>
<dbReference type="GO" id="GO:0005874">
    <property type="term" value="C:microtubule"/>
    <property type="evidence" value="ECO:0007669"/>
    <property type="project" value="UniProtKB-KW"/>
</dbReference>
<dbReference type="GO" id="GO:1903338">
    <property type="term" value="P:regulation of cell wall organization or biogenesis"/>
    <property type="evidence" value="ECO:0007669"/>
    <property type="project" value="UniProtKB-ARBA"/>
</dbReference>
<evidence type="ECO:0000259" key="9">
    <source>
        <dbReference type="PROSITE" id="PS50067"/>
    </source>
</evidence>
<dbReference type="InterPro" id="IPR019821">
    <property type="entry name" value="Kinesin_motor_CS"/>
</dbReference>
<evidence type="ECO:0000256" key="8">
    <source>
        <dbReference type="SAM" id="MobiDB-lite"/>
    </source>
</evidence>